<keyword evidence="1" id="KW-1133">Transmembrane helix</keyword>
<organism evidence="2 3">
    <name type="scientific">Hyphomicrobium denitrificans 1NES1</name>
    <dbReference type="NCBI Taxonomy" id="670307"/>
    <lineage>
        <taxon>Bacteria</taxon>
        <taxon>Pseudomonadati</taxon>
        <taxon>Pseudomonadota</taxon>
        <taxon>Alphaproteobacteria</taxon>
        <taxon>Hyphomicrobiales</taxon>
        <taxon>Hyphomicrobiaceae</taxon>
        <taxon>Hyphomicrobium</taxon>
    </lineage>
</organism>
<name>N0B8N6_9HYPH</name>
<protein>
    <submittedName>
        <fullName evidence="2">Uncharacterized protein</fullName>
    </submittedName>
</protein>
<dbReference type="Proteomes" id="UP000005952">
    <property type="component" value="Chromosome"/>
</dbReference>
<reference evidence="2 3" key="1">
    <citation type="journal article" date="2013" name="Genome Announc.">
        <title>Genome sequences for three denitrifying bacterial strains isolated from a uranium- and nitrate-contaminated subsurface environment.</title>
        <authorList>
            <person name="Venkatramanan R."/>
            <person name="Prakash O."/>
            <person name="Woyke T."/>
            <person name="Chain P."/>
            <person name="Goodwin L.A."/>
            <person name="Watson D."/>
            <person name="Brooks S."/>
            <person name="Kostka J.E."/>
            <person name="Green S.J."/>
        </authorList>
    </citation>
    <scope>NUCLEOTIDE SEQUENCE [LARGE SCALE GENOMIC DNA]</scope>
    <source>
        <strain evidence="2 3">1NES1</strain>
    </source>
</reference>
<dbReference type="HOGENOM" id="CLU_2046460_0_0_5"/>
<dbReference type="EMBL" id="CP005587">
    <property type="protein sequence ID" value="AGK56415.1"/>
    <property type="molecule type" value="Genomic_DNA"/>
</dbReference>
<keyword evidence="1" id="KW-0472">Membrane</keyword>
<feature type="transmembrane region" description="Helical" evidence="1">
    <location>
        <begin position="16"/>
        <end position="33"/>
    </location>
</feature>
<evidence type="ECO:0000256" key="1">
    <source>
        <dbReference type="SAM" id="Phobius"/>
    </source>
</evidence>
<evidence type="ECO:0000313" key="3">
    <source>
        <dbReference type="Proteomes" id="UP000005952"/>
    </source>
</evidence>
<gene>
    <name evidence="2" type="ORF">HYPDE_23648</name>
</gene>
<sequence length="122" mass="13566">MPAMQDLLWQLKDTDAFTVYIAAALVAAVFWFIREIVDAPVLAVVSVPFLMAGGILSPLVFRSAMITFAYDQDTNVAATVAIGVVTALGLIVSFKWLWTLLLEHQARRARLEPVAYRSRARR</sequence>
<feature type="transmembrane region" description="Helical" evidence="1">
    <location>
        <begin position="76"/>
        <end position="98"/>
    </location>
</feature>
<dbReference type="STRING" id="670307.HYPDE_23648"/>
<evidence type="ECO:0000313" key="2">
    <source>
        <dbReference type="EMBL" id="AGK56415.1"/>
    </source>
</evidence>
<dbReference type="KEGG" id="hdt:HYPDE_23648"/>
<keyword evidence="3" id="KW-1185">Reference proteome</keyword>
<proteinExistence type="predicted"/>
<keyword evidence="1" id="KW-0812">Transmembrane</keyword>
<dbReference type="AlphaFoldDB" id="N0B8N6"/>
<accession>N0B8N6</accession>
<feature type="transmembrane region" description="Helical" evidence="1">
    <location>
        <begin position="40"/>
        <end position="61"/>
    </location>
</feature>